<evidence type="ECO:0000313" key="3">
    <source>
        <dbReference type="Proteomes" id="UP000177360"/>
    </source>
</evidence>
<dbReference type="EMBL" id="MHLZ01000009">
    <property type="protein sequence ID" value="OGZ20191.1"/>
    <property type="molecule type" value="Genomic_DNA"/>
</dbReference>
<organism evidence="2 3">
    <name type="scientific">Candidatus Nealsonbacteria bacterium RIFCSPHIGHO2_01_FULL_38_55</name>
    <dbReference type="NCBI Taxonomy" id="1801664"/>
    <lineage>
        <taxon>Bacteria</taxon>
        <taxon>Candidatus Nealsoniibacteriota</taxon>
    </lineage>
</organism>
<gene>
    <name evidence="2" type="ORF">A2626_02515</name>
</gene>
<evidence type="ECO:0000256" key="1">
    <source>
        <dbReference type="SAM" id="MobiDB-lite"/>
    </source>
</evidence>
<sequence>MINFAREVILREQVREGKGSRGNKGADPLLNHPLRWSSEGRRGSSSSFLTAPYLPLTPLTLLLWKLKIFLNQKFR</sequence>
<protein>
    <submittedName>
        <fullName evidence="2">Uncharacterized protein</fullName>
    </submittedName>
</protein>
<evidence type="ECO:0000313" key="2">
    <source>
        <dbReference type="EMBL" id="OGZ20191.1"/>
    </source>
</evidence>
<reference evidence="2 3" key="1">
    <citation type="journal article" date="2016" name="Nat. Commun.">
        <title>Thousands of microbial genomes shed light on interconnected biogeochemical processes in an aquifer system.</title>
        <authorList>
            <person name="Anantharaman K."/>
            <person name="Brown C.T."/>
            <person name="Hug L.A."/>
            <person name="Sharon I."/>
            <person name="Castelle C.J."/>
            <person name="Probst A.J."/>
            <person name="Thomas B.C."/>
            <person name="Singh A."/>
            <person name="Wilkins M.J."/>
            <person name="Karaoz U."/>
            <person name="Brodie E.L."/>
            <person name="Williams K.H."/>
            <person name="Hubbard S.S."/>
            <person name="Banfield J.F."/>
        </authorList>
    </citation>
    <scope>NUCLEOTIDE SEQUENCE [LARGE SCALE GENOMIC DNA]</scope>
</reference>
<comment type="caution">
    <text evidence="2">The sequence shown here is derived from an EMBL/GenBank/DDBJ whole genome shotgun (WGS) entry which is preliminary data.</text>
</comment>
<proteinExistence type="predicted"/>
<name>A0A1G2E4K9_9BACT</name>
<dbReference type="Proteomes" id="UP000177360">
    <property type="component" value="Unassembled WGS sequence"/>
</dbReference>
<dbReference type="AlphaFoldDB" id="A0A1G2E4K9"/>
<feature type="region of interest" description="Disordered" evidence="1">
    <location>
        <begin position="15"/>
        <end position="44"/>
    </location>
</feature>
<accession>A0A1G2E4K9</accession>